<accession>F0F3I5</accession>
<evidence type="ECO:0000256" key="7">
    <source>
        <dbReference type="ARBA" id="ARBA00023237"/>
    </source>
</evidence>
<dbReference type="HOGENOM" id="CLU_012669_1_0_10"/>
<feature type="chain" id="PRO_5003251595" evidence="10">
    <location>
        <begin position="20"/>
        <end position="857"/>
    </location>
</feature>
<feature type="domain" description="TonB-dependent receptor-like beta-barrel" evidence="11">
    <location>
        <begin position="365"/>
        <end position="821"/>
    </location>
</feature>
<dbReference type="InterPro" id="IPR039426">
    <property type="entry name" value="TonB-dep_rcpt-like"/>
</dbReference>
<dbReference type="OrthoDB" id="9760333at2"/>
<dbReference type="SUPFAM" id="SSF56935">
    <property type="entry name" value="Porins"/>
    <property type="match status" value="1"/>
</dbReference>
<dbReference type="PANTHER" id="PTHR30069:SF57">
    <property type="entry name" value="TONB-DEPENDENT RECEPTOR"/>
    <property type="match status" value="1"/>
</dbReference>
<dbReference type="Proteomes" id="UP000005697">
    <property type="component" value="Unassembled WGS sequence"/>
</dbReference>
<evidence type="ECO:0000256" key="2">
    <source>
        <dbReference type="ARBA" id="ARBA00022448"/>
    </source>
</evidence>
<keyword evidence="6 8" id="KW-0472">Membrane</keyword>
<feature type="signal peptide" evidence="10">
    <location>
        <begin position="1"/>
        <end position="19"/>
    </location>
</feature>
<dbReference type="InterPro" id="IPR036942">
    <property type="entry name" value="Beta-barrel_TonB_sf"/>
</dbReference>
<evidence type="ECO:0000256" key="1">
    <source>
        <dbReference type="ARBA" id="ARBA00004571"/>
    </source>
</evidence>
<evidence type="ECO:0000313" key="13">
    <source>
        <dbReference type="EMBL" id="EGC21401.1"/>
    </source>
</evidence>
<dbReference type="PANTHER" id="PTHR30069">
    <property type="entry name" value="TONB-DEPENDENT OUTER MEMBRANE RECEPTOR"/>
    <property type="match status" value="1"/>
</dbReference>
<evidence type="ECO:0000256" key="10">
    <source>
        <dbReference type="SAM" id="SignalP"/>
    </source>
</evidence>
<dbReference type="GO" id="GO:0009279">
    <property type="term" value="C:cell outer membrane"/>
    <property type="evidence" value="ECO:0007669"/>
    <property type="project" value="UniProtKB-SubCell"/>
</dbReference>
<dbReference type="Gene3D" id="2.170.130.10">
    <property type="entry name" value="TonB-dependent receptor, plug domain"/>
    <property type="match status" value="1"/>
</dbReference>
<comment type="caution">
    <text evidence="13">The sequence shown here is derived from an EMBL/GenBank/DDBJ whole genome shotgun (WGS) entry which is preliminary data.</text>
</comment>
<evidence type="ECO:0000256" key="9">
    <source>
        <dbReference type="RuleBase" id="RU003357"/>
    </source>
</evidence>
<evidence type="ECO:0000256" key="4">
    <source>
        <dbReference type="ARBA" id="ARBA00022692"/>
    </source>
</evidence>
<name>F0F3I5_9BACT</name>
<reference evidence="13 14" key="1">
    <citation type="submission" date="2011-01" db="EMBL/GenBank/DDBJ databases">
        <authorList>
            <person name="Muzny D."/>
            <person name="Qin X."/>
            <person name="Deng J."/>
            <person name="Jiang H."/>
            <person name="Liu Y."/>
            <person name="Qu J."/>
            <person name="Song X.-Z."/>
            <person name="Zhang L."/>
            <person name="Thornton R."/>
            <person name="Coyle M."/>
            <person name="Francisco L."/>
            <person name="Jackson L."/>
            <person name="Javaid M."/>
            <person name="Korchina V."/>
            <person name="Kovar C."/>
            <person name="Mata R."/>
            <person name="Mathew T."/>
            <person name="Ngo R."/>
            <person name="Nguyen L."/>
            <person name="Nguyen N."/>
            <person name="Okwuonu G."/>
            <person name="Ongeri F."/>
            <person name="Pham C."/>
            <person name="Simmons D."/>
            <person name="Wilczek-Boney K."/>
            <person name="Hale W."/>
            <person name="Jakkamsetti A."/>
            <person name="Pham P."/>
            <person name="Ruth R."/>
            <person name="San Lucas F."/>
            <person name="Warren J."/>
            <person name="Zhang J."/>
            <person name="Zhao Z."/>
            <person name="Zhou C."/>
            <person name="Zhu D."/>
            <person name="Lee S."/>
            <person name="Bess C."/>
            <person name="Blankenburg K."/>
            <person name="Forbes L."/>
            <person name="Fu Q."/>
            <person name="Gubbala S."/>
            <person name="Hirani K."/>
            <person name="Jayaseelan J.C."/>
            <person name="Lara F."/>
            <person name="Munidasa M."/>
            <person name="Palculict T."/>
            <person name="Patil S."/>
            <person name="Pu L.-L."/>
            <person name="Saada N."/>
            <person name="Tang L."/>
            <person name="Weissenberger G."/>
            <person name="Zhu Y."/>
            <person name="Hemphill L."/>
            <person name="Shang Y."/>
            <person name="Youmans B."/>
            <person name="Ayvaz T."/>
            <person name="Ross M."/>
            <person name="Santibanez J."/>
            <person name="Aqrawi P."/>
            <person name="Gross S."/>
            <person name="Joshi V."/>
            <person name="Fowler G."/>
            <person name="Nazareth L."/>
            <person name="Reid J."/>
            <person name="Worley K."/>
            <person name="Petrosino J."/>
            <person name="Highlander S."/>
            <person name="Gibbs R."/>
        </authorList>
    </citation>
    <scope>NUCLEOTIDE SEQUENCE [LARGE SCALE GENOMIC DNA]</scope>
    <source>
        <strain evidence="13 14">DSM 16608</strain>
    </source>
</reference>
<keyword evidence="7 8" id="KW-0998">Cell outer membrane</keyword>
<dbReference type="GO" id="GO:0044718">
    <property type="term" value="P:siderophore transmembrane transport"/>
    <property type="evidence" value="ECO:0007669"/>
    <property type="project" value="TreeGrafter"/>
</dbReference>
<gene>
    <name evidence="13" type="ORF">HMPREF9141_0151</name>
</gene>
<comment type="similarity">
    <text evidence="8 9">Belongs to the TonB-dependent receptor family.</text>
</comment>
<dbReference type="InterPro" id="IPR000531">
    <property type="entry name" value="Beta-barrel_TonB"/>
</dbReference>
<dbReference type="EMBL" id="AEWX01000001">
    <property type="protein sequence ID" value="EGC21401.1"/>
    <property type="molecule type" value="Genomic_DNA"/>
</dbReference>
<dbReference type="Pfam" id="PF00593">
    <property type="entry name" value="TonB_dep_Rec_b-barrel"/>
    <property type="match status" value="1"/>
</dbReference>
<organism evidence="13 14">
    <name type="scientific">Prevotella multiformis DSM 16608</name>
    <dbReference type="NCBI Taxonomy" id="888743"/>
    <lineage>
        <taxon>Bacteria</taxon>
        <taxon>Pseudomonadati</taxon>
        <taxon>Bacteroidota</taxon>
        <taxon>Bacteroidia</taxon>
        <taxon>Bacteroidales</taxon>
        <taxon>Prevotellaceae</taxon>
        <taxon>Prevotella</taxon>
    </lineage>
</organism>
<keyword evidence="14" id="KW-1185">Reference proteome</keyword>
<keyword evidence="10" id="KW-0732">Signal</keyword>
<dbReference type="SUPFAM" id="SSF49464">
    <property type="entry name" value="Carboxypeptidase regulatory domain-like"/>
    <property type="match status" value="1"/>
</dbReference>
<keyword evidence="3 8" id="KW-1134">Transmembrane beta strand</keyword>
<dbReference type="STRING" id="888743.HMPREF9141_0151"/>
<dbReference type="InterPro" id="IPR037066">
    <property type="entry name" value="Plug_dom_sf"/>
</dbReference>
<dbReference type="eggNOG" id="COG4771">
    <property type="taxonomic scope" value="Bacteria"/>
</dbReference>
<evidence type="ECO:0000256" key="5">
    <source>
        <dbReference type="ARBA" id="ARBA00023077"/>
    </source>
</evidence>
<evidence type="ECO:0000259" key="11">
    <source>
        <dbReference type="Pfam" id="PF00593"/>
    </source>
</evidence>
<dbReference type="GO" id="GO:0015344">
    <property type="term" value="F:siderophore uptake transmembrane transporter activity"/>
    <property type="evidence" value="ECO:0007669"/>
    <property type="project" value="TreeGrafter"/>
</dbReference>
<dbReference type="PROSITE" id="PS52016">
    <property type="entry name" value="TONB_DEPENDENT_REC_3"/>
    <property type="match status" value="1"/>
</dbReference>
<dbReference type="AlphaFoldDB" id="F0F3I5"/>
<dbReference type="InterPro" id="IPR008969">
    <property type="entry name" value="CarboxyPept-like_regulatory"/>
</dbReference>
<dbReference type="InterPro" id="IPR012910">
    <property type="entry name" value="Plug_dom"/>
</dbReference>
<proteinExistence type="inferred from homology"/>
<evidence type="ECO:0000259" key="12">
    <source>
        <dbReference type="Pfam" id="PF07715"/>
    </source>
</evidence>
<dbReference type="Gene3D" id="2.60.40.1120">
    <property type="entry name" value="Carboxypeptidase-like, regulatory domain"/>
    <property type="match status" value="1"/>
</dbReference>
<evidence type="ECO:0000256" key="3">
    <source>
        <dbReference type="ARBA" id="ARBA00022452"/>
    </source>
</evidence>
<comment type="subcellular location">
    <subcellularLocation>
        <location evidence="1 8">Cell outer membrane</location>
        <topology evidence="1 8">Multi-pass membrane protein</topology>
    </subcellularLocation>
</comment>
<dbReference type="Pfam" id="PF13715">
    <property type="entry name" value="CarbopepD_reg_2"/>
    <property type="match status" value="1"/>
</dbReference>
<keyword evidence="13" id="KW-0675">Receptor</keyword>
<evidence type="ECO:0000256" key="8">
    <source>
        <dbReference type="PROSITE-ProRule" id="PRU01360"/>
    </source>
</evidence>
<evidence type="ECO:0000313" key="14">
    <source>
        <dbReference type="Proteomes" id="UP000005697"/>
    </source>
</evidence>
<evidence type="ECO:0000256" key="6">
    <source>
        <dbReference type="ARBA" id="ARBA00023136"/>
    </source>
</evidence>
<feature type="domain" description="TonB-dependent receptor plug" evidence="12">
    <location>
        <begin position="155"/>
        <end position="258"/>
    </location>
</feature>
<keyword evidence="4 8" id="KW-0812">Transmembrane</keyword>
<keyword evidence="5 9" id="KW-0798">TonB box</keyword>
<sequence>MDKLLKLLLLSTLALPGSATGKPASSTSTVNKRPVQILAATKNMITDDDKDKPAHIVGHVRDASTMKFLPHILVKVKGTHITAMTDVTGHYMLKNLPVGDLEIEVSIMGYETQVHKITTTPDGTFPSDFEMEPAVINLNDVVVSATRNVTKRRLAPTLVNVLDEKIFNRTQSSFLSQALKFQPGLRVEDNCQNCGFSQVRINGLDGPYSQILVDSRPVFSALAGVYGLEQIPTNMIERIEIMRGGGSALFGSSAIAGVINIITKEPASPSASLSHEIRGIGGLSTFENTSNINATYVTDNNRMGFSIFGQIHHRSPYDYDKDGYSEMPKLHGNNVGLRTFFHLSDCSKLTAELHNTREFRRGGDRFDYEPHDAHVAEQLRHNNLTGSINYTFFSKDEHHRLNAFASFMKVKRESYYGGGAKTVEQLLEKAGDATTPFTPDDALELKKRMASYGRTNGSTNVFGLQYSCNIDKLLFMPSELTLGLEYNGDRLKDKSGFRSEAIDQNAHTTSGYIQNEWKTERWSFLVGGRLDKHSLVRHVIVSPRANVRFNPTKDIVLRANYSSGFRAPQIFDEDLHVDNAGGDLIIIQNASNLHEERSNSFSLSADWYKQLGQWQLNLTGETFYTQLRDAFTLTQSRITDKSGKEQILKTRSNSDGAKVIGASIEGRLAYPQLLSIQLGLTCHQSRWDKAQQWNENDAYTTRRMYRSPDVYGYFVSTWNVTKNLDLTLTGNFTGSMLAGHEIPTEEDGKTLAMDEYLGVISANIAYDRVMSGEGQTDKVGEVYGPRTFKTPTFMELGLKAEYSFPIYTYYQAKVFAGIQNIFNAYQKDFDKGYNRDSAYIYGPMSPRSFYAGFRLTF</sequence>
<dbReference type="Gene3D" id="2.40.170.20">
    <property type="entry name" value="TonB-dependent receptor, beta-barrel domain"/>
    <property type="match status" value="1"/>
</dbReference>
<protein>
    <submittedName>
        <fullName evidence="13">TonB-dependent receptor</fullName>
    </submittedName>
</protein>
<dbReference type="Pfam" id="PF07715">
    <property type="entry name" value="Plug"/>
    <property type="match status" value="1"/>
</dbReference>
<keyword evidence="2 8" id="KW-0813">Transport</keyword>
<dbReference type="RefSeq" id="WP_007367693.1">
    <property type="nucleotide sequence ID" value="NZ_GL872283.1"/>
</dbReference>